<reference evidence="6 7" key="2">
    <citation type="submission" date="2019-03" db="EMBL/GenBank/DDBJ databases">
        <title>Genomic Encyclopedia of Type Strains, Phase IV (KMG-IV): sequencing the most valuable type-strain genomes for metagenomic binning, comparative biology and taxonomic classification.</title>
        <authorList>
            <person name="Goeker M."/>
        </authorList>
    </citation>
    <scope>NUCLEOTIDE SEQUENCE [LARGE SCALE GENOMIC DNA]</scope>
    <source>
        <strain evidence="6 7">DSM 103426</strain>
    </source>
</reference>
<dbReference type="RefSeq" id="WP_116441569.1">
    <property type="nucleotide sequence ID" value="NZ_BHEO01000005.1"/>
</dbReference>
<accession>A0A4R3JQJ3</accession>
<feature type="transmembrane region" description="Helical" evidence="3">
    <location>
        <begin position="97"/>
        <end position="115"/>
    </location>
</feature>
<organism evidence="6 7">
    <name type="scientific">Faecalimonas umbilicata</name>
    <dbReference type="NCBI Taxonomy" id="1912855"/>
    <lineage>
        <taxon>Bacteria</taxon>
        <taxon>Bacillati</taxon>
        <taxon>Bacillota</taxon>
        <taxon>Clostridia</taxon>
        <taxon>Lachnospirales</taxon>
        <taxon>Lachnospiraceae</taxon>
        <taxon>Faecalimonas</taxon>
    </lineage>
</organism>
<dbReference type="PANTHER" id="PTHR34295:SF1">
    <property type="entry name" value="BIOTIN TRANSPORTER BIOY"/>
    <property type="match status" value="1"/>
</dbReference>
<name>A0A4R3JQJ3_9FIRM</name>
<dbReference type="EMBL" id="BHEO01000005">
    <property type="protein sequence ID" value="GBU04856.1"/>
    <property type="molecule type" value="Genomic_DNA"/>
</dbReference>
<keyword evidence="3" id="KW-1133">Transmembrane helix</keyword>
<dbReference type="InterPro" id="IPR003784">
    <property type="entry name" value="BioY"/>
</dbReference>
<dbReference type="Gene3D" id="1.10.1760.20">
    <property type="match status" value="1"/>
</dbReference>
<evidence type="ECO:0000313" key="8">
    <source>
        <dbReference type="Proteomes" id="UP000702954"/>
    </source>
</evidence>
<keyword evidence="2" id="KW-0813">Transport</keyword>
<feature type="transmembrane region" description="Helical" evidence="3">
    <location>
        <begin position="156"/>
        <end position="181"/>
    </location>
</feature>
<feature type="transmembrane region" description="Helical" evidence="3">
    <location>
        <begin position="18"/>
        <end position="37"/>
    </location>
</feature>
<gene>
    <name evidence="6" type="ORF">EDD74_1156</name>
    <name evidence="4" type="ORF">FAEUMB_13970</name>
    <name evidence="5" type="ORF">FAEUMB_14520</name>
</gene>
<dbReference type="GO" id="GO:0005886">
    <property type="term" value="C:plasma membrane"/>
    <property type="evidence" value="ECO:0007669"/>
    <property type="project" value="UniProtKB-SubCell"/>
</dbReference>
<keyword evidence="2 3" id="KW-0472">Membrane</keyword>
<comment type="caution">
    <text evidence="6">The sequence shown here is derived from an EMBL/GenBank/DDBJ whole genome shotgun (WGS) entry which is preliminary data.</text>
</comment>
<dbReference type="PANTHER" id="PTHR34295">
    <property type="entry name" value="BIOTIN TRANSPORTER BIOY"/>
    <property type="match status" value="1"/>
</dbReference>
<dbReference type="EMBL" id="BHEO01000006">
    <property type="protein sequence ID" value="GBU04911.1"/>
    <property type="molecule type" value="Genomic_DNA"/>
</dbReference>
<dbReference type="Pfam" id="PF02632">
    <property type="entry name" value="BioY"/>
    <property type="match status" value="1"/>
</dbReference>
<keyword evidence="3" id="KW-0812">Transmembrane</keyword>
<protein>
    <recommendedName>
        <fullName evidence="2">Biotin transporter</fullName>
    </recommendedName>
</protein>
<dbReference type="Proteomes" id="UP000294613">
    <property type="component" value="Unassembled WGS sequence"/>
</dbReference>
<keyword evidence="8" id="KW-1185">Reference proteome</keyword>
<reference evidence="4 8" key="1">
    <citation type="journal article" date="2018" name="Int. J. Syst. Evol. Microbiol.">
        <title>Draft Genome Sequence of Faecalimonas umbilicata JCM 30896T, an Acetate-Producing Bacterium Isolated from Human Feces.</title>
        <authorList>
            <person name="Sakamoto M."/>
            <person name="Ikeyama N."/>
            <person name="Yuki M."/>
            <person name="Ohkuma M."/>
        </authorList>
    </citation>
    <scope>NUCLEOTIDE SEQUENCE [LARGE SCALE GENOMIC DNA]</scope>
    <source>
        <strain evidence="4 8">EGH7</strain>
    </source>
</reference>
<keyword evidence="2" id="KW-1003">Cell membrane</keyword>
<feature type="transmembrane region" description="Helical" evidence="3">
    <location>
        <begin position="69"/>
        <end position="91"/>
    </location>
</feature>
<evidence type="ECO:0000256" key="3">
    <source>
        <dbReference type="SAM" id="Phobius"/>
    </source>
</evidence>
<evidence type="ECO:0000313" key="7">
    <source>
        <dbReference type="Proteomes" id="UP000294613"/>
    </source>
</evidence>
<comment type="subcellular location">
    <subcellularLocation>
        <location evidence="2">Cell membrane</location>
        <topology evidence="2">Multi-pass membrane protein</topology>
    </subcellularLocation>
</comment>
<dbReference type="GO" id="GO:0015225">
    <property type="term" value="F:biotin transmembrane transporter activity"/>
    <property type="evidence" value="ECO:0007669"/>
    <property type="project" value="UniProtKB-UniRule"/>
</dbReference>
<dbReference type="PIRSF" id="PIRSF016661">
    <property type="entry name" value="BioY"/>
    <property type="match status" value="1"/>
</dbReference>
<sequence length="190" mass="20388">MNPIPSATTKHPQVRTHLLVRIALVTAITCILAPLSIPLPFSPVPLSLTNLVLYISIFILGWKAAAVSYLVYLLLGAIGLPVFSGFAGGLGKLAGPTGGYLVGMIFLTILSGWIAERFLKKPAVILIGMLLGSAVNYLFGTVWLCVQLHLSFAEGLMIGVVPYLFFDITKILIALFAGLTIQKRLKALLL</sequence>
<dbReference type="EMBL" id="SLZV01000015">
    <property type="protein sequence ID" value="TCS67685.1"/>
    <property type="molecule type" value="Genomic_DNA"/>
</dbReference>
<dbReference type="Proteomes" id="UP000702954">
    <property type="component" value="Unassembled WGS sequence"/>
</dbReference>
<feature type="transmembrane region" description="Helical" evidence="3">
    <location>
        <begin position="43"/>
        <end position="62"/>
    </location>
</feature>
<evidence type="ECO:0000313" key="5">
    <source>
        <dbReference type="EMBL" id="GBU04911.1"/>
    </source>
</evidence>
<proteinExistence type="inferred from homology"/>
<evidence type="ECO:0000256" key="1">
    <source>
        <dbReference type="ARBA" id="ARBA00010692"/>
    </source>
</evidence>
<evidence type="ECO:0000256" key="2">
    <source>
        <dbReference type="PIRNR" id="PIRNR016661"/>
    </source>
</evidence>
<comment type="similarity">
    <text evidence="1 2">Belongs to the BioY family.</text>
</comment>
<feature type="transmembrane region" description="Helical" evidence="3">
    <location>
        <begin position="122"/>
        <end position="144"/>
    </location>
</feature>
<evidence type="ECO:0000313" key="6">
    <source>
        <dbReference type="EMBL" id="TCS67685.1"/>
    </source>
</evidence>
<dbReference type="AlphaFoldDB" id="A0A4R3JQJ3"/>
<evidence type="ECO:0000313" key="4">
    <source>
        <dbReference type="EMBL" id="GBU04856.1"/>
    </source>
</evidence>